<dbReference type="InterPro" id="IPR000835">
    <property type="entry name" value="HTH_MarR-typ"/>
</dbReference>
<accession>A0A4R1JLL6</accession>
<keyword evidence="6" id="KW-1185">Reference proteome</keyword>
<dbReference type="SUPFAM" id="SSF46785">
    <property type="entry name" value="Winged helix' DNA-binding domain"/>
    <property type="match status" value="1"/>
</dbReference>
<dbReference type="AlphaFoldDB" id="A0A4R1JLL6"/>
<dbReference type="SMART" id="SM00347">
    <property type="entry name" value="HTH_MARR"/>
    <property type="match status" value="1"/>
</dbReference>
<evidence type="ECO:0000256" key="2">
    <source>
        <dbReference type="ARBA" id="ARBA00023125"/>
    </source>
</evidence>
<dbReference type="GO" id="GO:0003700">
    <property type="term" value="F:DNA-binding transcription factor activity"/>
    <property type="evidence" value="ECO:0007669"/>
    <property type="project" value="InterPro"/>
</dbReference>
<dbReference type="EMBL" id="SMGD01000013">
    <property type="protein sequence ID" value="TCK51955.1"/>
    <property type="molecule type" value="Genomic_DNA"/>
</dbReference>
<dbReference type="GO" id="GO:0003677">
    <property type="term" value="F:DNA binding"/>
    <property type="evidence" value="ECO:0007669"/>
    <property type="project" value="UniProtKB-KW"/>
</dbReference>
<comment type="caution">
    <text evidence="5">The sequence shown here is derived from an EMBL/GenBank/DDBJ whole genome shotgun (WGS) entry which is preliminary data.</text>
</comment>
<feature type="domain" description="HTH marR-type" evidence="4">
    <location>
        <begin position="16"/>
        <end position="155"/>
    </location>
</feature>
<dbReference type="Gene3D" id="1.10.10.10">
    <property type="entry name" value="Winged helix-like DNA-binding domain superfamily/Winged helix DNA-binding domain"/>
    <property type="match status" value="1"/>
</dbReference>
<protein>
    <submittedName>
        <fullName evidence="5">Transcriptional regulator</fullName>
    </submittedName>
</protein>
<organism evidence="5 6">
    <name type="scientific">Celerinatantimonas diazotrophica</name>
    <dbReference type="NCBI Taxonomy" id="412034"/>
    <lineage>
        <taxon>Bacteria</taxon>
        <taxon>Pseudomonadati</taxon>
        <taxon>Pseudomonadota</taxon>
        <taxon>Gammaproteobacteria</taxon>
        <taxon>Celerinatantimonadaceae</taxon>
        <taxon>Celerinatantimonas</taxon>
    </lineage>
</organism>
<evidence type="ECO:0000313" key="6">
    <source>
        <dbReference type="Proteomes" id="UP000295565"/>
    </source>
</evidence>
<reference evidence="5 6" key="1">
    <citation type="submission" date="2019-03" db="EMBL/GenBank/DDBJ databases">
        <title>Genomic Encyclopedia of Type Strains, Phase IV (KMG-IV): sequencing the most valuable type-strain genomes for metagenomic binning, comparative biology and taxonomic classification.</title>
        <authorList>
            <person name="Goeker M."/>
        </authorList>
    </citation>
    <scope>NUCLEOTIDE SEQUENCE [LARGE SCALE GENOMIC DNA]</scope>
    <source>
        <strain evidence="5 6">DSM 18577</strain>
    </source>
</reference>
<sequence length="157" mass="18028">MNSYYLILMGFAISHLKSIMNNIEKINQVITEFYDKMSSWEQSVVKETGHSLAQIHTIEVLGMHGSLKMKELAEKLGITTGTLTVQVEKLVNAHLLERCALPNDRRAIVVQLTDAGIAIHRRHNLLHVELFKTLMREIEPDEIEVLLNCFVKMNREF</sequence>
<dbReference type="Proteomes" id="UP000295565">
    <property type="component" value="Unassembled WGS sequence"/>
</dbReference>
<evidence type="ECO:0000256" key="1">
    <source>
        <dbReference type="ARBA" id="ARBA00023015"/>
    </source>
</evidence>
<name>A0A4R1JLL6_9GAMM</name>
<dbReference type="PANTHER" id="PTHR42756:SF1">
    <property type="entry name" value="TRANSCRIPTIONAL REPRESSOR OF EMRAB OPERON"/>
    <property type="match status" value="1"/>
</dbReference>
<dbReference type="PANTHER" id="PTHR42756">
    <property type="entry name" value="TRANSCRIPTIONAL REGULATOR, MARR"/>
    <property type="match status" value="1"/>
</dbReference>
<gene>
    <name evidence="5" type="ORF">EV690_2048</name>
</gene>
<dbReference type="PROSITE" id="PS50995">
    <property type="entry name" value="HTH_MARR_2"/>
    <property type="match status" value="1"/>
</dbReference>
<dbReference type="InterPro" id="IPR036390">
    <property type="entry name" value="WH_DNA-bd_sf"/>
</dbReference>
<dbReference type="PRINTS" id="PR00598">
    <property type="entry name" value="HTHMARR"/>
</dbReference>
<evidence type="ECO:0000313" key="5">
    <source>
        <dbReference type="EMBL" id="TCK51955.1"/>
    </source>
</evidence>
<keyword evidence="2" id="KW-0238">DNA-binding</keyword>
<dbReference type="Pfam" id="PF01047">
    <property type="entry name" value="MarR"/>
    <property type="match status" value="1"/>
</dbReference>
<keyword evidence="1" id="KW-0805">Transcription regulation</keyword>
<dbReference type="InterPro" id="IPR036388">
    <property type="entry name" value="WH-like_DNA-bd_sf"/>
</dbReference>
<proteinExistence type="predicted"/>
<keyword evidence="3" id="KW-0804">Transcription</keyword>
<evidence type="ECO:0000259" key="4">
    <source>
        <dbReference type="PROSITE" id="PS50995"/>
    </source>
</evidence>
<evidence type="ECO:0000256" key="3">
    <source>
        <dbReference type="ARBA" id="ARBA00023163"/>
    </source>
</evidence>